<dbReference type="EMBL" id="CP002475">
    <property type="protein sequence ID" value="ADW03207.1"/>
    <property type="molecule type" value="Genomic_DNA"/>
</dbReference>
<feature type="compositionally biased region" description="Basic and acidic residues" evidence="1">
    <location>
        <begin position="173"/>
        <end position="198"/>
    </location>
</feature>
<evidence type="ECO:0000313" key="3">
    <source>
        <dbReference type="EMBL" id="ADW03207.1"/>
    </source>
</evidence>
<accession>A0A8D4BB64</accession>
<feature type="compositionally biased region" description="Basic and acidic residues" evidence="1">
    <location>
        <begin position="273"/>
        <end position="282"/>
    </location>
</feature>
<organism evidence="3 4">
    <name type="scientific">Streptomyces pratensis (strain ATCC 33331 / IAF-45CD)</name>
    <dbReference type="NCBI Taxonomy" id="591167"/>
    <lineage>
        <taxon>Bacteria</taxon>
        <taxon>Bacillati</taxon>
        <taxon>Actinomycetota</taxon>
        <taxon>Actinomycetes</taxon>
        <taxon>Kitasatosporales</taxon>
        <taxon>Streptomycetaceae</taxon>
        <taxon>Streptomyces</taxon>
    </lineage>
</organism>
<feature type="compositionally biased region" description="Gly residues" evidence="1">
    <location>
        <begin position="238"/>
        <end position="248"/>
    </location>
</feature>
<protein>
    <recommendedName>
        <fullName evidence="2">DUF3291 domain-containing protein</fullName>
    </recommendedName>
</protein>
<proteinExistence type="predicted"/>
<dbReference type="Proteomes" id="UP000002066">
    <property type="component" value="Chromosome"/>
</dbReference>
<dbReference type="InterPro" id="IPR021708">
    <property type="entry name" value="DUF3291"/>
</dbReference>
<evidence type="ECO:0000259" key="2">
    <source>
        <dbReference type="Pfam" id="PF11695"/>
    </source>
</evidence>
<evidence type="ECO:0000313" key="4">
    <source>
        <dbReference type="Proteomes" id="UP000002066"/>
    </source>
</evidence>
<evidence type="ECO:0000256" key="1">
    <source>
        <dbReference type="SAM" id="MobiDB-lite"/>
    </source>
</evidence>
<name>A0A8D4BB64_STRFA</name>
<feature type="domain" description="DUF3291" evidence="2">
    <location>
        <begin position="4"/>
        <end position="163"/>
    </location>
</feature>
<dbReference type="AlphaFoldDB" id="A0A8D4BB64"/>
<gene>
    <name evidence="3" type="ordered locus">Sfla_1771</name>
</gene>
<feature type="region of interest" description="Disordered" evidence="1">
    <location>
        <begin position="160"/>
        <end position="289"/>
    </location>
</feature>
<dbReference type="KEGG" id="sfa:Sfla_1771"/>
<dbReference type="Pfam" id="PF11695">
    <property type="entry name" value="DUF3291"/>
    <property type="match status" value="1"/>
</dbReference>
<sequence>MPQLALYTFGVLKSPLSDAAPLTREFYDIGEAVYRKFSQHPGFVARAEAVNGGRGELFGADWGAWGEFAVPAWYDKGRTAETTALATTLSLWTGLRPAFDAVYTGLHRGALNRRYDWFERTGNPNYVFWWVSDGVIPTWQDGVSRLRHLQDRGAAPHAFTFHDQFTPDGAPVRGKEVGPRSDRVHRRESLVQGNDDRGGSTVTPRPPTEMSACTEENSGPRIPDGSTGDDGMDVGVTTGRGSGTGDSSGIGASSETGGSSGTGGSSSTGISTGERESIDIRRATVTGGS</sequence>
<reference evidence="3 4" key="1">
    <citation type="submission" date="2011-01" db="EMBL/GenBank/DDBJ databases">
        <title>Complete sequence of chromosome of Streptomyces flavogriseus ATCC 33331.</title>
        <authorList>
            <consortium name="US DOE Joint Genome Institute"/>
            <person name="Lucas S."/>
            <person name="Copeland A."/>
            <person name="Lapidus A."/>
            <person name="Cheng J.-F."/>
            <person name="Goodwin L."/>
            <person name="Pitluck S."/>
            <person name="Davenport K."/>
            <person name="Detter J.C."/>
            <person name="Han C."/>
            <person name="Tapia R."/>
            <person name="Land M."/>
            <person name="Hauser L."/>
            <person name="Kyrpides N."/>
            <person name="Ivanova N."/>
            <person name="Ovchinnikova G."/>
            <person name="Pagani I."/>
            <person name="Brumm P."/>
            <person name="Mead D."/>
            <person name="Woyke T."/>
        </authorList>
    </citation>
    <scope>NUCLEOTIDE SEQUENCE [LARGE SCALE GENOMIC DNA]</scope>
    <source>
        <strain evidence="4">ATCC 33331 / IAF-45CD</strain>
    </source>
</reference>